<proteinExistence type="predicted"/>
<evidence type="ECO:0000313" key="2">
    <source>
        <dbReference type="Proteomes" id="UP000192813"/>
    </source>
</evidence>
<accession>A0A2J9PKG1</accession>
<reference evidence="2" key="1">
    <citation type="submission" date="2017-12" db="EMBL/GenBank/DDBJ databases">
        <title>FDA dAtabase for Regulatory Grade micrObial Sequences (FDA-ARGOS): Supporting development and validation of Infectious Disease Dx tests.</title>
        <authorList>
            <person name="Hoffmann M."/>
            <person name="Allard M."/>
            <person name="Evans P."/>
            <person name="Brown E."/>
            <person name="Tallon L."/>
            <person name="Sadzewicz L."/>
            <person name="Sengamalay N."/>
            <person name="Ott S."/>
            <person name="Godinez A."/>
            <person name="Nagaraj S."/>
            <person name="Vavikolanu K."/>
            <person name="Aluvathingal J."/>
            <person name="Nadendla S."/>
            <person name="Sichtig H."/>
        </authorList>
    </citation>
    <scope>NUCLEOTIDE SEQUENCE [LARGE SCALE GENOMIC DNA]</scope>
    <source>
        <strain evidence="2">FDAARGOS_249</strain>
    </source>
</reference>
<dbReference type="RefSeq" id="WP_083067602.1">
    <property type="nucleotide sequence ID" value="NZ_NBTM02000001.1"/>
</dbReference>
<gene>
    <name evidence="1" type="ORF">A6J77_000505</name>
</gene>
<comment type="caution">
    <text evidence="1">The sequence shown here is derived from an EMBL/GenBank/DDBJ whole genome shotgun (WGS) entry which is preliminary data.</text>
</comment>
<sequence>MKTVHFYRLDMDNVSTIKDEVKPITKLEDKQNIWEALNKEILKSKDIYIIEAERKKDAVLEITGRKGSLVFGKLCSEQDIRNFQTRDRETLIVNRKAVNPERILEKFSYFLLDTNNFTVCYIKEVGAPKIDYLGYAISNLFDNTSPRKEGRLTPLLDPNVLKTVASKEIIGSIQYEMTIPSWASMDITGLSEEQYRDLQHTKGVKIAVTIKPEFRKKSILSGDETERFKWLSNFFIGKDKVTAKAKDSDESLSIDYNLEEHKFIKKINFKDDDFIDIETFDTEIFGVITDEYQKNKQDIESYLGTLK</sequence>
<dbReference type="EMBL" id="NBTM02000001">
    <property type="protein sequence ID" value="PNL90825.1"/>
    <property type="molecule type" value="Genomic_DNA"/>
</dbReference>
<dbReference type="Proteomes" id="UP000192813">
    <property type="component" value="Unassembled WGS sequence"/>
</dbReference>
<dbReference type="AlphaFoldDB" id="A0A2J9PKG1"/>
<evidence type="ECO:0000313" key="1">
    <source>
        <dbReference type="EMBL" id="PNL90825.1"/>
    </source>
</evidence>
<organism evidence="1 2">
    <name type="scientific">Aerococcus viridans</name>
    <dbReference type="NCBI Taxonomy" id="1377"/>
    <lineage>
        <taxon>Bacteria</taxon>
        <taxon>Bacillati</taxon>
        <taxon>Bacillota</taxon>
        <taxon>Bacilli</taxon>
        <taxon>Lactobacillales</taxon>
        <taxon>Aerococcaceae</taxon>
        <taxon>Aerococcus</taxon>
    </lineage>
</organism>
<protein>
    <submittedName>
        <fullName evidence="1">Uncharacterized protein</fullName>
    </submittedName>
</protein>
<name>A0A2J9PKG1_9LACT</name>